<evidence type="ECO:0000256" key="9">
    <source>
        <dbReference type="ARBA" id="ARBA00047937"/>
    </source>
</evidence>
<evidence type="ECO:0000256" key="4">
    <source>
        <dbReference type="ARBA" id="ARBA00022598"/>
    </source>
</evidence>
<dbReference type="SUPFAM" id="SSF109604">
    <property type="entry name" value="HD-domain/PDEase-like"/>
    <property type="match status" value="1"/>
</dbReference>
<dbReference type="InterPro" id="IPR006194">
    <property type="entry name" value="Gly-tRNA-synth_heterodimer"/>
</dbReference>
<evidence type="ECO:0000313" key="12">
    <source>
        <dbReference type="EMBL" id="HGD13817.1"/>
    </source>
</evidence>
<dbReference type="NCBIfam" id="TIGR00211">
    <property type="entry name" value="glyS"/>
    <property type="match status" value="1"/>
</dbReference>
<evidence type="ECO:0000259" key="11">
    <source>
        <dbReference type="Pfam" id="PF05746"/>
    </source>
</evidence>
<gene>
    <name evidence="10" type="primary">glyS</name>
    <name evidence="12" type="ORF">ENX16_07065</name>
</gene>
<evidence type="ECO:0000256" key="6">
    <source>
        <dbReference type="ARBA" id="ARBA00022840"/>
    </source>
</evidence>
<dbReference type="PANTHER" id="PTHR30075:SF2">
    <property type="entry name" value="GLYCINE--TRNA LIGASE, CHLOROPLASTIC_MITOCHONDRIAL 2"/>
    <property type="match status" value="1"/>
</dbReference>
<dbReference type="GO" id="GO:0005524">
    <property type="term" value="F:ATP binding"/>
    <property type="evidence" value="ECO:0007669"/>
    <property type="project" value="UniProtKB-UniRule"/>
</dbReference>
<dbReference type="InterPro" id="IPR008909">
    <property type="entry name" value="DALR_anticod-bd"/>
</dbReference>
<comment type="subcellular location">
    <subcellularLocation>
        <location evidence="1 10">Cytoplasm</location>
    </subcellularLocation>
</comment>
<protein>
    <recommendedName>
        <fullName evidence="10">Glycine--tRNA ligase beta subunit</fullName>
        <ecNumber evidence="10">6.1.1.14</ecNumber>
    </recommendedName>
    <alternativeName>
        <fullName evidence="10">Glycyl-tRNA synthetase beta subunit</fullName>
        <shortName evidence="10">GlyRS</shortName>
    </alternativeName>
</protein>
<dbReference type="HAMAP" id="MF_00255">
    <property type="entry name" value="Gly_tRNA_synth_beta"/>
    <property type="match status" value="1"/>
</dbReference>
<evidence type="ECO:0000256" key="5">
    <source>
        <dbReference type="ARBA" id="ARBA00022741"/>
    </source>
</evidence>
<keyword evidence="4 10" id="KW-0436">Ligase</keyword>
<comment type="catalytic activity">
    <reaction evidence="9 10">
        <text>tRNA(Gly) + glycine + ATP = glycyl-tRNA(Gly) + AMP + diphosphate</text>
        <dbReference type="Rhea" id="RHEA:16013"/>
        <dbReference type="Rhea" id="RHEA-COMP:9664"/>
        <dbReference type="Rhea" id="RHEA-COMP:9683"/>
        <dbReference type="ChEBI" id="CHEBI:30616"/>
        <dbReference type="ChEBI" id="CHEBI:33019"/>
        <dbReference type="ChEBI" id="CHEBI:57305"/>
        <dbReference type="ChEBI" id="CHEBI:78442"/>
        <dbReference type="ChEBI" id="CHEBI:78522"/>
        <dbReference type="ChEBI" id="CHEBI:456215"/>
        <dbReference type="EC" id="6.1.1.14"/>
    </reaction>
</comment>
<dbReference type="InterPro" id="IPR015944">
    <property type="entry name" value="Gly-tRNA-synth_bsu"/>
</dbReference>
<comment type="similarity">
    <text evidence="2 10">Belongs to the class-II aminoacyl-tRNA synthetase family.</text>
</comment>
<keyword evidence="8 10" id="KW-0030">Aminoacyl-tRNA synthetase</keyword>
<dbReference type="GO" id="GO:0006420">
    <property type="term" value="P:arginyl-tRNA aminoacylation"/>
    <property type="evidence" value="ECO:0007669"/>
    <property type="project" value="InterPro"/>
</dbReference>
<organism evidence="12">
    <name type="scientific">candidate division WOR-3 bacterium</name>
    <dbReference type="NCBI Taxonomy" id="2052148"/>
    <lineage>
        <taxon>Bacteria</taxon>
        <taxon>Bacteria division WOR-3</taxon>
    </lineage>
</organism>
<name>A0A7V3V0M0_UNCW3</name>
<dbReference type="GO" id="GO:0006426">
    <property type="term" value="P:glycyl-tRNA aminoacylation"/>
    <property type="evidence" value="ECO:0007669"/>
    <property type="project" value="UniProtKB-UniRule"/>
</dbReference>
<dbReference type="Pfam" id="PF02092">
    <property type="entry name" value="tRNA_synt_2f"/>
    <property type="match status" value="1"/>
</dbReference>
<proteinExistence type="inferred from homology"/>
<accession>A0A7V3V0M0</accession>
<dbReference type="GO" id="GO:0004820">
    <property type="term" value="F:glycine-tRNA ligase activity"/>
    <property type="evidence" value="ECO:0007669"/>
    <property type="project" value="UniProtKB-UniRule"/>
</dbReference>
<evidence type="ECO:0000256" key="8">
    <source>
        <dbReference type="ARBA" id="ARBA00023146"/>
    </source>
</evidence>
<dbReference type="PANTHER" id="PTHR30075">
    <property type="entry name" value="GLYCYL-TRNA SYNTHETASE"/>
    <property type="match status" value="1"/>
</dbReference>
<dbReference type="Pfam" id="PF05746">
    <property type="entry name" value="DALR_1"/>
    <property type="match status" value="1"/>
</dbReference>
<dbReference type="EMBL" id="DTMZ01000177">
    <property type="protein sequence ID" value="HGD13817.1"/>
    <property type="molecule type" value="Genomic_DNA"/>
</dbReference>
<dbReference type="GO" id="GO:0004814">
    <property type="term" value="F:arginine-tRNA ligase activity"/>
    <property type="evidence" value="ECO:0007669"/>
    <property type="project" value="InterPro"/>
</dbReference>
<dbReference type="GO" id="GO:0005829">
    <property type="term" value="C:cytosol"/>
    <property type="evidence" value="ECO:0007669"/>
    <property type="project" value="TreeGrafter"/>
</dbReference>
<comment type="caution">
    <text evidence="12">The sequence shown here is derived from an EMBL/GenBank/DDBJ whole genome shotgun (WGS) entry which is preliminary data.</text>
</comment>
<dbReference type="AlphaFoldDB" id="A0A7V3V0M0"/>
<keyword evidence="5 10" id="KW-0547">Nucleotide-binding</keyword>
<evidence type="ECO:0000256" key="1">
    <source>
        <dbReference type="ARBA" id="ARBA00004496"/>
    </source>
</evidence>
<keyword evidence="7 10" id="KW-0648">Protein biosynthesis</keyword>
<sequence>MPVLLLEIGTEELPPGIIESTALELNQRLHILLKENSIEFGNSDLFWTPRRLAIRINKLSPEKPGIEVEIQGPPQKSAYDTLGNPTPTAIGFARSHNKSVNDLYVKTTKRGNYIFIRKTLPPVPTPEILANHLPQILGTLPFPKSMRWDETGMRFSRPIRWVVCLWDSQVIPFQFGKLTAGRHTFGHRNFTPAPIELTNPTDYETTLLTHRVIASPQKRNEFVIRQLQTLAATVNGKPVPDEDLLKETVSITEYPEPILGCFHQEFLNLPRPVLITALRMHQRCFSVQNEKEQLLPYFIAVANTPDCDEKQVRRWYEKAIESRLKDARFFVETDLKIGLEPLVEEEKKVTWIEGLGSYYDKTIRLRKICRYLADQIPGINPNLLDRAAYLCKADLLTNLVREKEFTALQGIIGGIYAQQLGENEMVAEAISEHYLPRSTDDPLPLTPAGALLSIADKIDNICATYLTGNIPTGSEDPFGVRRQATGILLIILNNHWPIAIDELVQTALKQFPENIVALPIQMILTLFQERLTALFTEMNIRYDVTNAVLKTVWHTPTEALLRARSLQQFRASPEFEKLIIGQKRVANILRAQSVAGMPEEHLLTEPAEKDLFNKASALEPELNQLIKNQQYRDALHLLLSLRPAIDRLFDDVLIMCPDPLLRTNRLKLLHYLWALFARIADFSEIVLDGTSLPSSDV</sequence>
<evidence type="ECO:0000256" key="3">
    <source>
        <dbReference type="ARBA" id="ARBA00022490"/>
    </source>
</evidence>
<evidence type="ECO:0000256" key="10">
    <source>
        <dbReference type="HAMAP-Rule" id="MF_00255"/>
    </source>
</evidence>
<keyword evidence="3 10" id="KW-0963">Cytoplasm</keyword>
<dbReference type="PROSITE" id="PS50861">
    <property type="entry name" value="AA_TRNA_LIGASE_II_GLYAB"/>
    <property type="match status" value="1"/>
</dbReference>
<keyword evidence="6 10" id="KW-0067">ATP-binding</keyword>
<evidence type="ECO:0000256" key="7">
    <source>
        <dbReference type="ARBA" id="ARBA00022917"/>
    </source>
</evidence>
<reference evidence="12" key="1">
    <citation type="journal article" date="2020" name="mSystems">
        <title>Genome- and Community-Level Interaction Insights into Carbon Utilization and Element Cycling Functions of Hydrothermarchaeota in Hydrothermal Sediment.</title>
        <authorList>
            <person name="Zhou Z."/>
            <person name="Liu Y."/>
            <person name="Xu W."/>
            <person name="Pan J."/>
            <person name="Luo Z.H."/>
            <person name="Li M."/>
        </authorList>
    </citation>
    <scope>NUCLEOTIDE SEQUENCE [LARGE SCALE GENOMIC DNA]</scope>
    <source>
        <strain evidence="12">SpSt-914</strain>
    </source>
</reference>
<feature type="domain" description="DALR anticodon binding" evidence="11">
    <location>
        <begin position="583"/>
        <end position="672"/>
    </location>
</feature>
<comment type="subunit">
    <text evidence="10">Tetramer of two alpha and two beta subunits.</text>
</comment>
<evidence type="ECO:0000256" key="2">
    <source>
        <dbReference type="ARBA" id="ARBA00008226"/>
    </source>
</evidence>
<dbReference type="EC" id="6.1.1.14" evidence="10"/>
<dbReference type="PRINTS" id="PR01045">
    <property type="entry name" value="TRNASYNTHGB"/>
</dbReference>